<dbReference type="SUPFAM" id="SSF56801">
    <property type="entry name" value="Acetyl-CoA synthetase-like"/>
    <property type="match status" value="1"/>
</dbReference>
<name>A0A6A6W5N8_9PEZI</name>
<evidence type="ECO:0000256" key="1">
    <source>
        <dbReference type="SAM" id="Phobius"/>
    </source>
</evidence>
<dbReference type="OrthoDB" id="3142841at2759"/>
<proteinExistence type="predicted"/>
<dbReference type="AlphaFoldDB" id="A0A6A6W5N8"/>
<dbReference type="InterPro" id="IPR000873">
    <property type="entry name" value="AMP-dep_synth/lig_dom"/>
</dbReference>
<keyword evidence="1" id="KW-0472">Membrane</keyword>
<dbReference type="GeneID" id="54490516"/>
<organism evidence="3 4">
    <name type="scientific">Pseudovirgaria hyperparasitica</name>
    <dbReference type="NCBI Taxonomy" id="470096"/>
    <lineage>
        <taxon>Eukaryota</taxon>
        <taxon>Fungi</taxon>
        <taxon>Dikarya</taxon>
        <taxon>Ascomycota</taxon>
        <taxon>Pezizomycotina</taxon>
        <taxon>Dothideomycetes</taxon>
        <taxon>Dothideomycetes incertae sedis</taxon>
        <taxon>Acrospermales</taxon>
        <taxon>Acrospermaceae</taxon>
        <taxon>Pseudovirgaria</taxon>
    </lineage>
</organism>
<feature type="transmembrane region" description="Helical" evidence="1">
    <location>
        <begin position="729"/>
        <end position="751"/>
    </location>
</feature>
<feature type="domain" description="AMP-dependent synthetase/ligase" evidence="2">
    <location>
        <begin position="43"/>
        <end position="386"/>
    </location>
</feature>
<reference evidence="3" key="1">
    <citation type="journal article" date="2020" name="Stud. Mycol.">
        <title>101 Dothideomycetes genomes: a test case for predicting lifestyles and emergence of pathogens.</title>
        <authorList>
            <person name="Haridas S."/>
            <person name="Albert R."/>
            <person name="Binder M."/>
            <person name="Bloem J."/>
            <person name="Labutti K."/>
            <person name="Salamov A."/>
            <person name="Andreopoulos B."/>
            <person name="Baker S."/>
            <person name="Barry K."/>
            <person name="Bills G."/>
            <person name="Bluhm B."/>
            <person name="Cannon C."/>
            <person name="Castanera R."/>
            <person name="Culley D."/>
            <person name="Daum C."/>
            <person name="Ezra D."/>
            <person name="Gonzalez J."/>
            <person name="Henrissat B."/>
            <person name="Kuo A."/>
            <person name="Liang C."/>
            <person name="Lipzen A."/>
            <person name="Lutzoni F."/>
            <person name="Magnuson J."/>
            <person name="Mondo S."/>
            <person name="Nolan M."/>
            <person name="Ohm R."/>
            <person name="Pangilinan J."/>
            <person name="Park H.-J."/>
            <person name="Ramirez L."/>
            <person name="Alfaro M."/>
            <person name="Sun H."/>
            <person name="Tritt A."/>
            <person name="Yoshinaga Y."/>
            <person name="Zwiers L.-H."/>
            <person name="Turgeon B."/>
            <person name="Goodwin S."/>
            <person name="Spatafora J."/>
            <person name="Crous P."/>
            <person name="Grigoriev I."/>
        </authorList>
    </citation>
    <scope>NUCLEOTIDE SEQUENCE</scope>
    <source>
        <strain evidence="3">CBS 121739</strain>
    </source>
</reference>
<dbReference type="SUPFAM" id="SSF52343">
    <property type="entry name" value="Ferredoxin reductase-like, C-terminal NADP-linked domain"/>
    <property type="match status" value="1"/>
</dbReference>
<evidence type="ECO:0000313" key="4">
    <source>
        <dbReference type="Proteomes" id="UP000799437"/>
    </source>
</evidence>
<feature type="transmembrane region" description="Helical" evidence="1">
    <location>
        <begin position="689"/>
        <end position="709"/>
    </location>
</feature>
<keyword evidence="1" id="KW-1133">Transmembrane helix</keyword>
<evidence type="ECO:0000259" key="2">
    <source>
        <dbReference type="Pfam" id="PF00501"/>
    </source>
</evidence>
<sequence>MEEISTPSSKSLQNLYPDHRALPHPYICDEEALPPFPTVHAAFFQHAQLRPLNTALIDHSSTPERKLTYGELARHASEIADQLISAGVKENQRVPLVIHRSLEMAVGILGILMAGAQYILLDSGYIQDKKFSSILSDLDGNTPIVTTSTLSTRVRLDGSSRRTLLVDIIIESRLTTHSSPSPVSSQYSRGDGSSGCYAIYTAGPTNHSRGVDVTHSNAVNLLCQSPGNLGMSPGVKVGSVQPLGSDMGAWEILGAFCNGAILVMRGSDWVETLREIEILVATPTILARFDPQDYPNIRVVASRGDQMLQSTADTWVDANKTLLIGYGTPEVTIVNTLSKHTSGMPVCMGRPTPNNTIYILDENKLHVNMGKVGKIWAGGSGVARGYIGTSELNVQWWWEDPFINDGFVTPNRADTVHADRCTSSMMFNTGNLGYWLRDGSLQTIRRQDDLVRSKEVQVELDRVVTTLLACDGVSGAVAIFYEKQLHAFITPSTCSVGDVMNEVKRTLPRYAVPQFCIPIDQFPQTHNGKVDQDALRSLVKDLDQAYDNCVMTTSDRSPFSTKASTINGDSYSLPEKQMVKYINSTTTDGDTELPVPAKNWPKWARNLRLRIFIVYRTIFTLVWLSNVAALVCLLSLDANTSIWLGRLAYINLTIAVLIRQDHVVNVLYSIACAIPQSWPAFIRLRAAKIYHFGGTHSGFASCAIAWYTASLVVSGWTRVNVQTATTGSVPWLVLSFLALGLLFGVAGVAYPRFRKVNHNSFELIHRFFGWSALILIWITTLLLVRDNRKAWPESHPNSTSTPPYVDAELMSDHAVRLHFSYTVPVNGSFVRISTRPLLEWHSFAPIPAPEAVNGRPKGFSLIVSNAGDWTRDIISKPRAEIWVRGVPTCGVMRVAPLFRSLILIGTGSGIGPLLGFIQRPTCPYRLIWSTKDPVKTFGQDICNTIMRQDPNAIIWDTRARGRPDLVALAWREREKFGAEGVLIIANEKITKKVVYGLESRGVPAFGAIWDS</sequence>
<dbReference type="Proteomes" id="UP000799437">
    <property type="component" value="Unassembled WGS sequence"/>
</dbReference>
<dbReference type="RefSeq" id="XP_033599795.1">
    <property type="nucleotide sequence ID" value="XM_033749462.1"/>
</dbReference>
<dbReference type="EMBL" id="ML996573">
    <property type="protein sequence ID" value="KAF2757344.1"/>
    <property type="molecule type" value="Genomic_DNA"/>
</dbReference>
<dbReference type="Gene3D" id="3.30.300.30">
    <property type="match status" value="1"/>
</dbReference>
<dbReference type="Gene3D" id="3.40.50.12780">
    <property type="entry name" value="N-terminal domain of ligase-like"/>
    <property type="match status" value="1"/>
</dbReference>
<dbReference type="InterPro" id="IPR052979">
    <property type="entry name" value="Adenylate-forming_domain"/>
</dbReference>
<evidence type="ECO:0000313" key="3">
    <source>
        <dbReference type="EMBL" id="KAF2757344.1"/>
    </source>
</evidence>
<keyword evidence="1" id="KW-0812">Transmembrane</keyword>
<dbReference type="InterPro" id="IPR045851">
    <property type="entry name" value="AMP-bd_C_sf"/>
</dbReference>
<dbReference type="Pfam" id="PF00501">
    <property type="entry name" value="AMP-binding"/>
    <property type="match status" value="1"/>
</dbReference>
<keyword evidence="4" id="KW-1185">Reference proteome</keyword>
<dbReference type="InterPro" id="IPR039261">
    <property type="entry name" value="FNR_nucleotide-bd"/>
</dbReference>
<protein>
    <submittedName>
        <fullName evidence="3">Putative NRPS-like enzyme</fullName>
    </submittedName>
</protein>
<feature type="transmembrane region" description="Helical" evidence="1">
    <location>
        <begin position="613"/>
        <end position="636"/>
    </location>
</feature>
<dbReference type="InterPro" id="IPR042099">
    <property type="entry name" value="ANL_N_sf"/>
</dbReference>
<gene>
    <name evidence="3" type="ORF">EJ05DRAFT_538566</name>
</gene>
<dbReference type="PANTHER" id="PTHR33927">
    <property type="entry name" value="TRANSMEMBRANE PROTEIN"/>
    <property type="match status" value="1"/>
</dbReference>
<dbReference type="PANTHER" id="PTHR33927:SF5">
    <property type="entry name" value="ENZYME, PUTATIVE (AFU_ORTHOLOGUE AFUA_8G01222)-RELATED"/>
    <property type="match status" value="1"/>
</dbReference>
<accession>A0A6A6W5N8</accession>
<feature type="transmembrane region" description="Helical" evidence="1">
    <location>
        <begin position="763"/>
        <end position="784"/>
    </location>
</feature>